<dbReference type="RefSeq" id="WP_190308765.1">
    <property type="nucleotide sequence ID" value="NZ_JACNYK010000002.1"/>
</dbReference>
<evidence type="ECO:0000259" key="2">
    <source>
        <dbReference type="Pfam" id="PF04773"/>
    </source>
</evidence>
<protein>
    <submittedName>
        <fullName evidence="4">FecR domain-containing protein</fullName>
    </submittedName>
</protein>
<reference evidence="4 5" key="1">
    <citation type="submission" date="2020-08" db="EMBL/GenBank/DDBJ databases">
        <title>Sphingobacterium sp. DN00404 isolated from aquaculture water.</title>
        <authorList>
            <person name="Zhang M."/>
        </authorList>
    </citation>
    <scope>NUCLEOTIDE SEQUENCE [LARGE SCALE GENOMIC DNA]</scope>
    <source>
        <strain evidence="4 5">KCTC 32294</strain>
    </source>
</reference>
<dbReference type="Proteomes" id="UP000606494">
    <property type="component" value="Unassembled WGS sequence"/>
</dbReference>
<name>A0ABR7Y2U7_9SPHI</name>
<feature type="transmembrane region" description="Helical" evidence="1">
    <location>
        <begin position="87"/>
        <end position="108"/>
    </location>
</feature>
<dbReference type="InterPro" id="IPR032508">
    <property type="entry name" value="FecR_C"/>
</dbReference>
<comment type="caution">
    <text evidence="4">The sequence shown here is derived from an EMBL/GenBank/DDBJ whole genome shotgun (WGS) entry which is preliminary data.</text>
</comment>
<dbReference type="PANTHER" id="PTHR30273">
    <property type="entry name" value="PERIPLASMIC SIGNAL SENSOR AND SIGMA FACTOR ACTIVATOR FECR-RELATED"/>
    <property type="match status" value="1"/>
</dbReference>
<dbReference type="Pfam" id="PF16344">
    <property type="entry name" value="FecR_C"/>
    <property type="match status" value="1"/>
</dbReference>
<keyword evidence="1" id="KW-0472">Membrane</keyword>
<dbReference type="InterPro" id="IPR006860">
    <property type="entry name" value="FecR"/>
</dbReference>
<dbReference type="Gene3D" id="2.60.120.1440">
    <property type="match status" value="1"/>
</dbReference>
<evidence type="ECO:0000313" key="4">
    <source>
        <dbReference type="EMBL" id="MBD1425616.1"/>
    </source>
</evidence>
<keyword evidence="5" id="KW-1185">Reference proteome</keyword>
<evidence type="ECO:0000313" key="5">
    <source>
        <dbReference type="Proteomes" id="UP000606494"/>
    </source>
</evidence>
<feature type="domain" description="Protein FecR C-terminal" evidence="3">
    <location>
        <begin position="264"/>
        <end position="329"/>
    </location>
</feature>
<dbReference type="Pfam" id="PF04773">
    <property type="entry name" value="FecR"/>
    <property type="match status" value="1"/>
</dbReference>
<evidence type="ECO:0000259" key="3">
    <source>
        <dbReference type="Pfam" id="PF16344"/>
    </source>
</evidence>
<sequence length="332" mass="37569">MEKLTIEQLIAETSFVNYCLQKDEHDVAYWTAWITDHPEYRTLCEDAKKMVLLLMDEPSEREFAVERQRIRTYIGAIDRGAKGKTIYWKWPVAVAAAILLVIGFWQFMGPLYVDPSSEDTVPAWVNQQVPPKKTMSLTLEDGTKVTLAPASKFAYPKTFSDTLRTVRLDGSGFFDVQRQADRPFVIATSDLQIRVLGTSFSLTAFEEDEQLQLALFSGRVAVSGDQVYKEIDPGTALTFDKTDGTLSVSSFNLDRTSPGRVDELRFENAPYKEVQRKLSRHYGVTFRAAPDIDLHFSGKFKQESLENVLSGLTHTTGYRFSVKTDTVFVTPK</sequence>
<accession>A0ABR7Y2U7</accession>
<dbReference type="PANTHER" id="PTHR30273:SF2">
    <property type="entry name" value="PROTEIN FECR"/>
    <property type="match status" value="1"/>
</dbReference>
<keyword evidence="1" id="KW-0812">Transmembrane</keyword>
<dbReference type="InterPro" id="IPR012373">
    <property type="entry name" value="Ferrdict_sens_TM"/>
</dbReference>
<feature type="domain" description="FecR protein" evidence="2">
    <location>
        <begin position="132"/>
        <end position="220"/>
    </location>
</feature>
<dbReference type="Gene3D" id="3.55.50.30">
    <property type="match status" value="1"/>
</dbReference>
<gene>
    <name evidence="4" type="ORF">H8B17_08490</name>
</gene>
<dbReference type="PIRSF" id="PIRSF018266">
    <property type="entry name" value="FecR"/>
    <property type="match status" value="1"/>
</dbReference>
<organism evidence="4 5">
    <name type="scientific">Sphingobacterium arenae</name>
    <dbReference type="NCBI Taxonomy" id="1280598"/>
    <lineage>
        <taxon>Bacteria</taxon>
        <taxon>Pseudomonadati</taxon>
        <taxon>Bacteroidota</taxon>
        <taxon>Sphingobacteriia</taxon>
        <taxon>Sphingobacteriales</taxon>
        <taxon>Sphingobacteriaceae</taxon>
        <taxon>Sphingobacterium</taxon>
    </lineage>
</organism>
<keyword evidence="1" id="KW-1133">Transmembrane helix</keyword>
<evidence type="ECO:0000256" key="1">
    <source>
        <dbReference type="SAM" id="Phobius"/>
    </source>
</evidence>
<dbReference type="EMBL" id="JACNYK010000002">
    <property type="protein sequence ID" value="MBD1425616.1"/>
    <property type="molecule type" value="Genomic_DNA"/>
</dbReference>
<proteinExistence type="predicted"/>